<dbReference type="Proteomes" id="UP000504604">
    <property type="component" value="Linkage group LG5"/>
</dbReference>
<protein>
    <submittedName>
        <fullName evidence="4">Anthocyanidin 3-O-glucoside 6''-O-acyltransferase-like</fullName>
    </submittedName>
</protein>
<dbReference type="GeneID" id="105162663"/>
<dbReference type="GO" id="GO:0016747">
    <property type="term" value="F:acyltransferase activity, transferring groups other than amino-acyl groups"/>
    <property type="evidence" value="ECO:0007669"/>
    <property type="project" value="UniProtKB-ARBA"/>
</dbReference>
<dbReference type="Gene3D" id="3.30.559.10">
    <property type="entry name" value="Chloramphenicol acetyltransferase-like domain"/>
    <property type="match status" value="2"/>
</dbReference>
<accession>A0A6I9T548</accession>
<dbReference type="KEGG" id="sind:105162663"/>
<dbReference type="InterPro" id="IPR023213">
    <property type="entry name" value="CAT-like_dom_sf"/>
</dbReference>
<keyword evidence="1" id="KW-0808">Transferase</keyword>
<dbReference type="AlphaFoldDB" id="A0A6I9T548"/>
<evidence type="ECO:0000313" key="3">
    <source>
        <dbReference type="Proteomes" id="UP000504604"/>
    </source>
</evidence>
<evidence type="ECO:0000256" key="2">
    <source>
        <dbReference type="ARBA" id="ARBA00023315"/>
    </source>
</evidence>
<dbReference type="FunCoup" id="A0A6I9T548">
    <property type="interactions" value="297"/>
</dbReference>
<sequence>MKRTITNDLISSEIDCHLTASSSMTSLLESCQISPAPGGAAELSLPMTFIDIFWLHFHPIRRLLFYEFPCSKSYFLETLVPKLKESLSQTLKHYLPLAGNLVYPSNTERKPIIRYVAGESVSVSIAESANDFDNLVGNHARDADQFYDFMPQLQLITDESGDKLLRLLAVQVTLFPDRGICIGLTNHHSAGDANSIVGFIRSWATISKHGGDEELLITQGESLPLFDRSLMKVPPGLDTIFWNHAKEIPLQPPSFPLPTNRVRATYVLNQSAIKKLKDAVLSRNRGSVHTSSFVVMAAHIWTCLVRSLTAGEEERAAAAAAPADELETFLFAVDTRARSNPPLPGNYFGNCLSYGLVRIRHQDMVGNEGFFLAAEAIADVIKNRVNDVEKTYADAENWFTEVGSVVQSRILAVSGSARVDLYSTDFGWGKVRKLETLSIDGENYSMSLCKAGASEGGLEVGLSLPKVIMAAFAAAFADGIKGS</sequence>
<dbReference type="PANTHER" id="PTHR31625">
    <property type="match status" value="1"/>
</dbReference>
<evidence type="ECO:0000256" key="1">
    <source>
        <dbReference type="ARBA" id="ARBA00022679"/>
    </source>
</evidence>
<name>A0A6I9T548_SESIN</name>
<dbReference type="Pfam" id="PF02458">
    <property type="entry name" value="Transferase"/>
    <property type="match status" value="1"/>
</dbReference>
<dbReference type="InParanoid" id="A0A6I9T548"/>
<proteinExistence type="predicted"/>
<keyword evidence="2" id="KW-0012">Acyltransferase</keyword>
<organism evidence="3 4">
    <name type="scientific">Sesamum indicum</name>
    <name type="common">Oriental sesame</name>
    <name type="synonym">Sesamum orientale</name>
    <dbReference type="NCBI Taxonomy" id="4182"/>
    <lineage>
        <taxon>Eukaryota</taxon>
        <taxon>Viridiplantae</taxon>
        <taxon>Streptophyta</taxon>
        <taxon>Embryophyta</taxon>
        <taxon>Tracheophyta</taxon>
        <taxon>Spermatophyta</taxon>
        <taxon>Magnoliopsida</taxon>
        <taxon>eudicotyledons</taxon>
        <taxon>Gunneridae</taxon>
        <taxon>Pentapetalae</taxon>
        <taxon>asterids</taxon>
        <taxon>lamiids</taxon>
        <taxon>Lamiales</taxon>
        <taxon>Pedaliaceae</taxon>
        <taxon>Sesamum</taxon>
    </lineage>
</organism>
<reference evidence="4" key="1">
    <citation type="submission" date="2025-08" db="UniProtKB">
        <authorList>
            <consortium name="RefSeq"/>
        </authorList>
    </citation>
    <scope>IDENTIFICATION</scope>
</reference>
<dbReference type="InterPro" id="IPR051504">
    <property type="entry name" value="Plant_metabolite_acyltrans"/>
</dbReference>
<dbReference type="RefSeq" id="XP_011079049.1">
    <property type="nucleotide sequence ID" value="XM_011080747.2"/>
</dbReference>
<keyword evidence="3" id="KW-1185">Reference proteome</keyword>
<dbReference type="OrthoDB" id="877552at2759"/>
<gene>
    <name evidence="4" type="primary">LOC105162663</name>
</gene>
<evidence type="ECO:0000313" key="4">
    <source>
        <dbReference type="RefSeq" id="XP_011079049.1"/>
    </source>
</evidence>